<dbReference type="EMBL" id="LMAI01000015">
    <property type="protein sequence ID" value="KUJ53997.1"/>
    <property type="molecule type" value="Genomic_DNA"/>
</dbReference>
<comment type="caution">
    <text evidence="1">The sequence shown here is derived from an EMBL/GenBank/DDBJ whole genome shotgun (WGS) entry which is preliminary data.</text>
</comment>
<evidence type="ECO:0000313" key="2">
    <source>
        <dbReference type="Proteomes" id="UP000054388"/>
    </source>
</evidence>
<dbReference type="AlphaFoldDB" id="A0A101CD18"/>
<organism evidence="1 2">
    <name type="scientific">Chryseobacterium aquaticum subsp. greenlandense</name>
    <dbReference type="NCBI Taxonomy" id="345663"/>
    <lineage>
        <taxon>Bacteria</taxon>
        <taxon>Pseudomonadati</taxon>
        <taxon>Bacteroidota</taxon>
        <taxon>Flavobacteriia</taxon>
        <taxon>Flavobacteriales</taxon>
        <taxon>Weeksellaceae</taxon>
        <taxon>Chryseobacterium group</taxon>
        <taxon>Chryseobacterium</taxon>
    </lineage>
</organism>
<dbReference type="Proteomes" id="UP000054388">
    <property type="component" value="Unassembled WGS sequence"/>
</dbReference>
<name>A0A101CD18_9FLAO</name>
<reference evidence="1 2" key="1">
    <citation type="submission" date="2015-10" db="EMBL/GenBank/DDBJ databases">
        <title>Genome sequence of Chryseobacterium greenlandense.</title>
        <authorList>
            <person name="Newman J."/>
            <person name="Fischer K."/>
            <person name="Miller J."/>
        </authorList>
    </citation>
    <scope>NUCLEOTIDE SEQUENCE [LARGE SCALE GENOMIC DNA]</scope>
    <source>
        <strain evidence="1 2">UMB34</strain>
    </source>
</reference>
<accession>A0A101CD18</accession>
<gene>
    <name evidence="1" type="ORF">AR686_17575</name>
</gene>
<proteinExistence type="predicted"/>
<evidence type="ECO:0000313" key="1">
    <source>
        <dbReference type="EMBL" id="KUJ53997.1"/>
    </source>
</evidence>
<protein>
    <submittedName>
        <fullName evidence="1">Uncharacterized protein</fullName>
    </submittedName>
</protein>
<sequence length="90" mass="10725">MCKRYHRRIKPSKHKNMSALEKEIQALRMKQSRIEKKQREENAEVWSRIEQLELLTKAEEISGVDAAKNKLSPEAQIQFNKVAQRRGWKH</sequence>